<sequence>MMKTGVLVLLAIVCAAPCDGRSAGGWVKPTHGEPWPKPQSIVNHGGYVVVRPSVFTFQILNETCDILEEAVNRYYDVISKTLTRSGSTSVHRHKYWKKDLMFQAYLDTLDIELMAPCEDLPYLHMDEHYELRINSPDVPNSGLLTSQTIWGILRGLETFAQLLTIDEDGVVLKVNSTSIMDFPRYSHRGLLLDTSRHFYPVPAILLLLDGMEANKLNVFHWHIVDDNSFPYQSEVFPELSEKGAYNPRNQIYTREDMRQVIEYARIRGIRVLVEFDTPGHTESWGLGIPELLTPCYSGTKPDGTYGPIDPINENTYTILEKLFKEVVDLFPEQYIHLGGDEVSFECWESNPDIEVYMNEHNITSDFKKLEQIYIQRIVNTISKLNGSSVVWQEVFDNGVQLPKETVVHIWTGDMETELKGHNAILSTCWYLDHLKSGGDWTEFYVCNPDDFSGSEEQHRLVLGGEACMWSEFVDPTNLSTRVWPRACAAAEVLWSNHDDLNVTEAERRLEEHVCRMNMRSPVHQQMEGVPLIFSQNHDYQILFKDENSNENPI</sequence>
<dbReference type="PANTHER" id="PTHR22600">
    <property type="entry name" value="BETA-HEXOSAMINIDASE"/>
    <property type="match status" value="1"/>
</dbReference>
<evidence type="ECO:0000256" key="6">
    <source>
        <dbReference type="ARBA" id="ARBA00023180"/>
    </source>
</evidence>
<dbReference type="PIRSF" id="PIRSF001093">
    <property type="entry name" value="B-hxosamndse_ab_euk"/>
    <property type="match status" value="1"/>
</dbReference>
<gene>
    <name evidence="12" type="ORF">L9F63_027525</name>
</gene>
<feature type="active site" description="Proton donor" evidence="8">
    <location>
        <position position="341"/>
    </location>
</feature>
<dbReference type="PANTHER" id="PTHR22600:SF21">
    <property type="entry name" value="BETA-HEXOSAMINIDASE A"/>
    <property type="match status" value="1"/>
</dbReference>
<protein>
    <recommendedName>
        <fullName evidence="3">beta-N-acetylhexosaminidase</fullName>
        <ecNumber evidence="3">3.2.1.52</ecNumber>
    </recommendedName>
</protein>
<dbReference type="Pfam" id="PF00728">
    <property type="entry name" value="Glyco_hydro_20"/>
    <property type="match status" value="1"/>
</dbReference>
<evidence type="ECO:0000256" key="5">
    <source>
        <dbReference type="ARBA" id="ARBA00022801"/>
    </source>
</evidence>
<feature type="chain" id="PRO_5042283019" description="beta-N-acetylhexosaminidase" evidence="9">
    <location>
        <begin position="21"/>
        <end position="553"/>
    </location>
</feature>
<evidence type="ECO:0000256" key="4">
    <source>
        <dbReference type="ARBA" id="ARBA00022729"/>
    </source>
</evidence>
<evidence type="ECO:0000256" key="2">
    <source>
        <dbReference type="ARBA" id="ARBA00006285"/>
    </source>
</evidence>
<dbReference type="Gene3D" id="3.30.379.10">
    <property type="entry name" value="Chitobiase/beta-hexosaminidase domain 2-like"/>
    <property type="match status" value="1"/>
</dbReference>
<comment type="similarity">
    <text evidence="2">Belongs to the glycosyl hydrolase 20 family.</text>
</comment>
<dbReference type="InterPro" id="IPR025705">
    <property type="entry name" value="Beta_hexosaminidase_sua/sub"/>
</dbReference>
<feature type="domain" description="Beta-hexosaminidase eukaryotic type N-terminal" evidence="11">
    <location>
        <begin position="34"/>
        <end position="162"/>
    </location>
</feature>
<dbReference type="GO" id="GO:0005764">
    <property type="term" value="C:lysosome"/>
    <property type="evidence" value="ECO:0007669"/>
    <property type="project" value="TreeGrafter"/>
</dbReference>
<dbReference type="InterPro" id="IPR015883">
    <property type="entry name" value="Glyco_hydro_20_cat"/>
</dbReference>
<evidence type="ECO:0000256" key="8">
    <source>
        <dbReference type="PIRSR" id="PIRSR001093-1"/>
    </source>
</evidence>
<evidence type="ECO:0000256" key="3">
    <source>
        <dbReference type="ARBA" id="ARBA00012663"/>
    </source>
</evidence>
<keyword evidence="6" id="KW-0325">Glycoprotein</keyword>
<dbReference type="Pfam" id="PF14845">
    <property type="entry name" value="Glycohydro_20b2"/>
    <property type="match status" value="1"/>
</dbReference>
<dbReference type="Proteomes" id="UP001233999">
    <property type="component" value="Unassembled WGS sequence"/>
</dbReference>
<proteinExistence type="inferred from homology"/>
<evidence type="ECO:0000256" key="7">
    <source>
        <dbReference type="ARBA" id="ARBA00023295"/>
    </source>
</evidence>
<dbReference type="GO" id="GO:0006689">
    <property type="term" value="P:ganglioside catabolic process"/>
    <property type="evidence" value="ECO:0007669"/>
    <property type="project" value="TreeGrafter"/>
</dbReference>
<dbReference type="GO" id="GO:0004563">
    <property type="term" value="F:beta-N-acetylhexosaminidase activity"/>
    <property type="evidence" value="ECO:0007669"/>
    <property type="project" value="UniProtKB-EC"/>
</dbReference>
<keyword evidence="7" id="KW-0326">Glycosidase</keyword>
<dbReference type="GO" id="GO:0030203">
    <property type="term" value="P:glycosaminoglycan metabolic process"/>
    <property type="evidence" value="ECO:0007669"/>
    <property type="project" value="TreeGrafter"/>
</dbReference>
<dbReference type="InterPro" id="IPR029018">
    <property type="entry name" value="Hex-like_dom2"/>
</dbReference>
<dbReference type="EMBL" id="JASPKZ010003220">
    <property type="protein sequence ID" value="KAJ9593831.1"/>
    <property type="molecule type" value="Genomic_DNA"/>
</dbReference>
<organism evidence="12 13">
    <name type="scientific">Diploptera punctata</name>
    <name type="common">Pacific beetle cockroach</name>
    <dbReference type="NCBI Taxonomy" id="6984"/>
    <lineage>
        <taxon>Eukaryota</taxon>
        <taxon>Metazoa</taxon>
        <taxon>Ecdysozoa</taxon>
        <taxon>Arthropoda</taxon>
        <taxon>Hexapoda</taxon>
        <taxon>Insecta</taxon>
        <taxon>Pterygota</taxon>
        <taxon>Neoptera</taxon>
        <taxon>Polyneoptera</taxon>
        <taxon>Dictyoptera</taxon>
        <taxon>Blattodea</taxon>
        <taxon>Blaberoidea</taxon>
        <taxon>Blaberidae</taxon>
        <taxon>Diplopterinae</taxon>
        <taxon>Diploptera</taxon>
    </lineage>
</organism>
<evidence type="ECO:0000313" key="13">
    <source>
        <dbReference type="Proteomes" id="UP001233999"/>
    </source>
</evidence>
<feature type="domain" description="Glycoside hydrolase family 20 catalytic" evidence="10">
    <location>
        <begin position="185"/>
        <end position="496"/>
    </location>
</feature>
<keyword evidence="13" id="KW-1185">Reference proteome</keyword>
<comment type="caution">
    <text evidence="12">The sequence shown here is derived from an EMBL/GenBank/DDBJ whole genome shotgun (WGS) entry which is preliminary data.</text>
</comment>
<comment type="catalytic activity">
    <reaction evidence="1">
        <text>Hydrolysis of terminal non-reducing N-acetyl-D-hexosamine residues in N-acetyl-beta-D-hexosaminides.</text>
        <dbReference type="EC" id="3.2.1.52"/>
    </reaction>
</comment>
<feature type="signal peptide" evidence="9">
    <location>
        <begin position="1"/>
        <end position="20"/>
    </location>
</feature>
<reference evidence="12" key="1">
    <citation type="journal article" date="2023" name="IScience">
        <title>Live-bearing cockroach genome reveals convergent evolutionary mechanisms linked to viviparity in insects and beyond.</title>
        <authorList>
            <person name="Fouks B."/>
            <person name="Harrison M.C."/>
            <person name="Mikhailova A.A."/>
            <person name="Marchal E."/>
            <person name="English S."/>
            <person name="Carruthers M."/>
            <person name="Jennings E.C."/>
            <person name="Chiamaka E.L."/>
            <person name="Frigard R.A."/>
            <person name="Pippel M."/>
            <person name="Attardo G.M."/>
            <person name="Benoit J.B."/>
            <person name="Bornberg-Bauer E."/>
            <person name="Tobe S.S."/>
        </authorList>
    </citation>
    <scope>NUCLEOTIDE SEQUENCE</scope>
    <source>
        <strain evidence="12">Stay&amp;Tobe</strain>
    </source>
</reference>
<evidence type="ECO:0000256" key="9">
    <source>
        <dbReference type="SAM" id="SignalP"/>
    </source>
</evidence>
<dbReference type="InterPro" id="IPR029019">
    <property type="entry name" value="HEX_eukaryotic_N"/>
</dbReference>
<reference evidence="12" key="2">
    <citation type="submission" date="2023-05" db="EMBL/GenBank/DDBJ databases">
        <authorList>
            <person name="Fouks B."/>
        </authorList>
    </citation>
    <scope>NUCLEOTIDE SEQUENCE</scope>
    <source>
        <strain evidence="12">Stay&amp;Tobe</strain>
        <tissue evidence="12">Testes</tissue>
    </source>
</reference>
<keyword evidence="5" id="KW-0378">Hydrolase</keyword>
<dbReference type="PRINTS" id="PR00738">
    <property type="entry name" value="GLHYDRLASE20"/>
</dbReference>
<dbReference type="InterPro" id="IPR017853">
    <property type="entry name" value="GH"/>
</dbReference>
<dbReference type="SUPFAM" id="SSF55545">
    <property type="entry name" value="beta-N-acetylhexosaminidase-like domain"/>
    <property type="match status" value="1"/>
</dbReference>
<evidence type="ECO:0000313" key="12">
    <source>
        <dbReference type="EMBL" id="KAJ9593831.1"/>
    </source>
</evidence>
<name>A0AAD8EKS9_DIPPU</name>
<evidence type="ECO:0000256" key="1">
    <source>
        <dbReference type="ARBA" id="ARBA00001231"/>
    </source>
</evidence>
<feature type="non-terminal residue" evidence="12">
    <location>
        <position position="553"/>
    </location>
</feature>
<dbReference type="FunFam" id="3.20.20.80:FF:000063">
    <property type="entry name" value="Beta-hexosaminidase"/>
    <property type="match status" value="1"/>
</dbReference>
<keyword evidence="4 9" id="KW-0732">Signal</keyword>
<dbReference type="GO" id="GO:0016020">
    <property type="term" value="C:membrane"/>
    <property type="evidence" value="ECO:0007669"/>
    <property type="project" value="TreeGrafter"/>
</dbReference>
<dbReference type="EC" id="3.2.1.52" evidence="3"/>
<dbReference type="SUPFAM" id="SSF51445">
    <property type="entry name" value="(Trans)glycosidases"/>
    <property type="match status" value="1"/>
</dbReference>
<evidence type="ECO:0000259" key="10">
    <source>
        <dbReference type="Pfam" id="PF00728"/>
    </source>
</evidence>
<evidence type="ECO:0000259" key="11">
    <source>
        <dbReference type="Pfam" id="PF14845"/>
    </source>
</evidence>
<dbReference type="CDD" id="cd06562">
    <property type="entry name" value="GH20_HexA_HexB-like"/>
    <property type="match status" value="1"/>
</dbReference>
<dbReference type="Gene3D" id="3.20.20.80">
    <property type="entry name" value="Glycosidases"/>
    <property type="match status" value="1"/>
</dbReference>
<dbReference type="AlphaFoldDB" id="A0AAD8EKS9"/>
<accession>A0AAD8EKS9</accession>
<dbReference type="GO" id="GO:0005975">
    <property type="term" value="P:carbohydrate metabolic process"/>
    <property type="evidence" value="ECO:0007669"/>
    <property type="project" value="InterPro"/>
</dbReference>